<dbReference type="Proteomes" id="UP001345219">
    <property type="component" value="Chromosome 21"/>
</dbReference>
<feature type="region of interest" description="Disordered" evidence="1">
    <location>
        <begin position="71"/>
        <end position="101"/>
    </location>
</feature>
<reference evidence="2 3" key="1">
    <citation type="journal article" date="2023" name="Hortic Res">
        <title>Pangenome of water caltrop reveals structural variations and asymmetric subgenome divergence after allopolyploidization.</title>
        <authorList>
            <person name="Zhang X."/>
            <person name="Chen Y."/>
            <person name="Wang L."/>
            <person name="Yuan Y."/>
            <person name="Fang M."/>
            <person name="Shi L."/>
            <person name="Lu R."/>
            <person name="Comes H.P."/>
            <person name="Ma Y."/>
            <person name="Chen Y."/>
            <person name="Huang G."/>
            <person name="Zhou Y."/>
            <person name="Zheng Z."/>
            <person name="Qiu Y."/>
        </authorList>
    </citation>
    <scope>NUCLEOTIDE SEQUENCE [LARGE SCALE GENOMIC DNA]</scope>
    <source>
        <tissue evidence="2">Roots</tissue>
    </source>
</reference>
<evidence type="ECO:0000313" key="2">
    <source>
        <dbReference type="EMBL" id="KAK4749529.1"/>
    </source>
</evidence>
<dbReference type="EMBL" id="JAXIOK010000018">
    <property type="protein sequence ID" value="KAK4749529.1"/>
    <property type="molecule type" value="Genomic_DNA"/>
</dbReference>
<proteinExistence type="predicted"/>
<keyword evidence="3" id="KW-1185">Reference proteome</keyword>
<evidence type="ECO:0000256" key="1">
    <source>
        <dbReference type="SAM" id="MobiDB-lite"/>
    </source>
</evidence>
<name>A0AAN7JLG4_9MYRT</name>
<feature type="compositionally biased region" description="Polar residues" evidence="1">
    <location>
        <begin position="89"/>
        <end position="101"/>
    </location>
</feature>
<sequence length="101" mass="11388">MAWAVYWEDDGNEEVNHGGRRRGWCWSERLGQRPLPWHGELVRQVYDVINIASSLSSPVTFVKDKKLKQVNGITDPSPVTADNIHKDQSGSGQAARQTKTK</sequence>
<dbReference type="AlphaFoldDB" id="A0AAN7JLG4"/>
<accession>A0AAN7JLG4</accession>
<organism evidence="2 3">
    <name type="scientific">Trapa incisa</name>
    <dbReference type="NCBI Taxonomy" id="236973"/>
    <lineage>
        <taxon>Eukaryota</taxon>
        <taxon>Viridiplantae</taxon>
        <taxon>Streptophyta</taxon>
        <taxon>Embryophyta</taxon>
        <taxon>Tracheophyta</taxon>
        <taxon>Spermatophyta</taxon>
        <taxon>Magnoliopsida</taxon>
        <taxon>eudicotyledons</taxon>
        <taxon>Gunneridae</taxon>
        <taxon>Pentapetalae</taxon>
        <taxon>rosids</taxon>
        <taxon>malvids</taxon>
        <taxon>Myrtales</taxon>
        <taxon>Lythraceae</taxon>
        <taxon>Trapa</taxon>
    </lineage>
</organism>
<comment type="caution">
    <text evidence="2">The sequence shown here is derived from an EMBL/GenBank/DDBJ whole genome shotgun (WGS) entry which is preliminary data.</text>
</comment>
<protein>
    <submittedName>
        <fullName evidence="2">Uncharacterized protein</fullName>
    </submittedName>
</protein>
<evidence type="ECO:0000313" key="3">
    <source>
        <dbReference type="Proteomes" id="UP001345219"/>
    </source>
</evidence>
<gene>
    <name evidence="2" type="ORF">SAY87_026978</name>
</gene>